<accession>A0A4P7W5C8</accession>
<dbReference type="Proteomes" id="UP000297149">
    <property type="component" value="Chromosome"/>
</dbReference>
<sequence length="239" mass="26630">MNKIFSLLFAALLFVGCTDNRRTYETPSQIRDYQTDAEIMAQFIDIDASTGLFYVNADKKIAVTDYVVNHSREELASVSDINRDRFLSEMNDANVILKALSDESHVSAVVYSTYSNSYVRTGSNESYLKVTRFANEISRSGFLGNVDINGRNTDAILYRLPENIQMNIAASPRSTFYVSQLSFCDNHDTDRATIVITGVGATIPKDYMIMLGIDANRESMKIKGSSLLDDSPVSVSFSK</sequence>
<organism evidence="1 2">
    <name type="scientific">Duncaniella dubosii</name>
    <dbReference type="NCBI Taxonomy" id="2518971"/>
    <lineage>
        <taxon>Bacteria</taxon>
        <taxon>Pseudomonadati</taxon>
        <taxon>Bacteroidota</taxon>
        <taxon>Bacteroidia</taxon>
        <taxon>Bacteroidales</taxon>
        <taxon>Muribaculaceae</taxon>
        <taxon>Duncaniella</taxon>
    </lineage>
</organism>
<dbReference type="EMBL" id="CP039396">
    <property type="protein sequence ID" value="QCD43274.1"/>
    <property type="molecule type" value="Genomic_DNA"/>
</dbReference>
<dbReference type="KEGG" id="ddb:E7747_13930"/>
<evidence type="ECO:0000313" key="1">
    <source>
        <dbReference type="EMBL" id="QCD43274.1"/>
    </source>
</evidence>
<dbReference type="RefSeq" id="WP_136416600.1">
    <property type="nucleotide sequence ID" value="NZ_CAXHQF010000002.1"/>
</dbReference>
<dbReference type="AlphaFoldDB" id="A0A4P7W5C8"/>
<evidence type="ECO:0000313" key="2">
    <source>
        <dbReference type="Proteomes" id="UP000297149"/>
    </source>
</evidence>
<proteinExistence type="predicted"/>
<gene>
    <name evidence="1" type="ORF">E7747_13930</name>
</gene>
<keyword evidence="2" id="KW-1185">Reference proteome</keyword>
<name>A0A4P7W5C8_9BACT</name>
<dbReference type="PROSITE" id="PS51257">
    <property type="entry name" value="PROKAR_LIPOPROTEIN"/>
    <property type="match status" value="1"/>
</dbReference>
<reference evidence="2" key="1">
    <citation type="submission" date="2019-02" db="EMBL/GenBank/DDBJ databases">
        <title>Isolation and identification of novel species under the genus Muribaculum.</title>
        <authorList>
            <person name="Miyake S."/>
            <person name="Ding Y."/>
            <person name="Low A."/>
            <person name="Soh M."/>
            <person name="Seedorf H."/>
        </authorList>
    </citation>
    <scope>NUCLEOTIDE SEQUENCE [LARGE SCALE GENOMIC DNA]</scope>
    <source>
        <strain evidence="2">H5</strain>
    </source>
</reference>
<protein>
    <submittedName>
        <fullName evidence="1">Uncharacterized protein</fullName>
    </submittedName>
</protein>